<gene>
    <name evidence="6" type="ORF">LC20_03196</name>
</gene>
<dbReference type="Pfam" id="PF13545">
    <property type="entry name" value="HTH_Crp_2"/>
    <property type="match status" value="1"/>
</dbReference>
<feature type="domain" description="GntR C-terminal" evidence="5">
    <location>
        <begin position="159"/>
        <end position="287"/>
    </location>
</feature>
<dbReference type="Pfam" id="PF07729">
    <property type="entry name" value="FCD"/>
    <property type="match status" value="1"/>
</dbReference>
<dbReference type="InterPro" id="IPR000524">
    <property type="entry name" value="Tscrpt_reg_HTH_GntR"/>
</dbReference>
<dbReference type="AlphaFoldDB" id="A0A7U4K1P3"/>
<dbReference type="Gene3D" id="1.10.10.10">
    <property type="entry name" value="Winged helix-like DNA-binding domain superfamily/Winged helix DNA-binding domain"/>
    <property type="match status" value="1"/>
</dbReference>
<evidence type="ECO:0000259" key="5">
    <source>
        <dbReference type="SMART" id="SM00895"/>
    </source>
</evidence>
<organism evidence="6 7">
    <name type="scientific">Yersinia enterocolitica LC20</name>
    <dbReference type="NCBI Taxonomy" id="1443113"/>
    <lineage>
        <taxon>Bacteria</taxon>
        <taxon>Pseudomonadati</taxon>
        <taxon>Pseudomonadota</taxon>
        <taxon>Gammaproteobacteria</taxon>
        <taxon>Enterobacterales</taxon>
        <taxon>Yersiniaceae</taxon>
        <taxon>Yersinia</taxon>
    </lineage>
</organism>
<evidence type="ECO:0000259" key="4">
    <source>
        <dbReference type="SMART" id="SM00345"/>
    </source>
</evidence>
<proteinExistence type="predicted"/>
<dbReference type="SMART" id="SM00345">
    <property type="entry name" value="HTH_GNTR"/>
    <property type="match status" value="2"/>
</dbReference>
<dbReference type="EMBL" id="CP007448">
    <property type="protein sequence ID" value="AHM74449.1"/>
    <property type="molecule type" value="Genomic_DNA"/>
</dbReference>
<dbReference type="Gene3D" id="1.20.120.530">
    <property type="entry name" value="GntR ligand-binding domain-like"/>
    <property type="match status" value="1"/>
</dbReference>
<dbReference type="PANTHER" id="PTHR43537:SF51">
    <property type="entry name" value="HTH-TYPE TRANSCRIPTIONAL REGULATOR LGOR-RELATED"/>
    <property type="match status" value="1"/>
</dbReference>
<dbReference type="GO" id="GO:0003677">
    <property type="term" value="F:DNA binding"/>
    <property type="evidence" value="ECO:0007669"/>
    <property type="project" value="UniProtKB-KW"/>
</dbReference>
<dbReference type="Proteomes" id="UP000230961">
    <property type="component" value="Chromosome"/>
</dbReference>
<dbReference type="PANTHER" id="PTHR43537">
    <property type="entry name" value="TRANSCRIPTIONAL REGULATOR, GNTR FAMILY"/>
    <property type="match status" value="1"/>
</dbReference>
<dbReference type="GO" id="GO:0003700">
    <property type="term" value="F:DNA-binding transcription factor activity"/>
    <property type="evidence" value="ECO:0007669"/>
    <property type="project" value="InterPro"/>
</dbReference>
<keyword evidence="3" id="KW-0804">Transcription</keyword>
<evidence type="ECO:0000256" key="2">
    <source>
        <dbReference type="ARBA" id="ARBA00023125"/>
    </source>
</evidence>
<accession>A0A7U4K1P3</accession>
<evidence type="ECO:0000313" key="6">
    <source>
        <dbReference type="EMBL" id="AHM74449.1"/>
    </source>
</evidence>
<dbReference type="SMART" id="SM00895">
    <property type="entry name" value="FCD"/>
    <property type="match status" value="1"/>
</dbReference>
<reference evidence="6 7" key="1">
    <citation type="submission" date="2017-11" db="EMBL/GenBank/DDBJ databases">
        <title>The complete genome sequence and comparative genome analysis of Yersinia enterocolitica strain LC20.</title>
        <authorList>
            <person name="Shi G."/>
            <person name="Su M."/>
            <person name="Liang J."/>
            <person name="Gu W."/>
            <person name="Xiao Y."/>
            <person name="Zhang Z."/>
            <person name="Qiu H."/>
            <person name="Duan R."/>
            <person name="Zhang Z."/>
            <person name="Li Y."/>
            <person name="Zhang X."/>
            <person name="Ling Y."/>
            <person name="Song L."/>
            <person name="Chen M."/>
            <person name="Zhao Y."/>
            <person name="Wu J."/>
            <person name="Jing H."/>
            <person name="Xiao J."/>
            <person name="Wang X."/>
        </authorList>
    </citation>
    <scope>NUCLEOTIDE SEQUENCE [LARGE SCALE GENOMIC DNA]</scope>
    <source>
        <strain evidence="6 7">LC20</strain>
    </source>
</reference>
<dbReference type="InterPro" id="IPR011711">
    <property type="entry name" value="GntR_C"/>
</dbReference>
<evidence type="ECO:0000313" key="7">
    <source>
        <dbReference type="Proteomes" id="UP000230961"/>
    </source>
</evidence>
<feature type="domain" description="HTH gntR-type" evidence="4">
    <location>
        <begin position="91"/>
        <end position="149"/>
    </location>
</feature>
<feature type="domain" description="HTH gntR-type" evidence="4">
    <location>
        <begin position="11"/>
        <end position="68"/>
    </location>
</feature>
<dbReference type="SUPFAM" id="SSF48008">
    <property type="entry name" value="GntR ligand-binding domain-like"/>
    <property type="match status" value="1"/>
</dbReference>
<keyword evidence="1" id="KW-0805">Transcription regulation</keyword>
<dbReference type="InterPro" id="IPR036390">
    <property type="entry name" value="WH_DNA-bd_sf"/>
</dbReference>
<evidence type="ECO:0000256" key="1">
    <source>
        <dbReference type="ARBA" id="ARBA00023015"/>
    </source>
</evidence>
<evidence type="ECO:0000256" key="3">
    <source>
        <dbReference type="ARBA" id="ARBA00023163"/>
    </source>
</evidence>
<dbReference type="InterPro" id="IPR008920">
    <property type="entry name" value="TF_FadR/GntR_C"/>
</dbReference>
<dbReference type="PRINTS" id="PR00035">
    <property type="entry name" value="HTHGNTR"/>
</dbReference>
<dbReference type="KEGG" id="yel:LC20_03196"/>
<dbReference type="InterPro" id="IPR012318">
    <property type="entry name" value="HTH_CRP"/>
</dbReference>
<dbReference type="SUPFAM" id="SSF46785">
    <property type="entry name" value="Winged helix' DNA-binding domain"/>
    <property type="match status" value="1"/>
</dbReference>
<keyword evidence="2" id="KW-0238">DNA-binding</keyword>
<protein>
    <submittedName>
        <fullName evidence="6">GntR family transcriptional regulator</fullName>
    </submittedName>
</protein>
<name>A0A7U4K1P3_YEREN</name>
<sequence>MSRTQNLRHNVINQVIDGISKGHILSPLPSQAALAEMYNISRTTVNHTLSYLHERGVLEKVNGNYLIVRDPNEMDGFDSVSQPIEEQTRIFERAFFHMINQRKLRAGDNFSELQLAREAMVSPIVVREFLLRFCRYNLIESIRRGQWRMKKFDKNYAEKLFELREMLETHALNRFMNLPADDERWLKAKELLGRHRQLRETIGDNYRTFSQLDQAFHTLILSAAENPFFNQSLEIISVIFHFHYQWDEVDLKQRNIIATEEHMAILSALICRNDLNAMRELRQHLDTAKQSMMHSISQYTD</sequence>
<dbReference type="InterPro" id="IPR036388">
    <property type="entry name" value="WH-like_DNA-bd_sf"/>
</dbReference>